<dbReference type="Proteomes" id="UP001295469">
    <property type="component" value="Chromosome C07"/>
</dbReference>
<dbReference type="EMBL" id="HG994371">
    <property type="protein sequence ID" value="CAF1974030.1"/>
    <property type="molecule type" value="Genomic_DNA"/>
</dbReference>
<sequence length="59" mass="6741">IADFVSELRGIKTIWNYETQNVRFIMVTLKMERECVMDGGSSSTSTKYEGVQKFDSVIT</sequence>
<evidence type="ECO:0000313" key="1">
    <source>
        <dbReference type="EMBL" id="CAF1974030.1"/>
    </source>
</evidence>
<gene>
    <name evidence="1" type="ORF">DARMORV10_C07P18440.1</name>
</gene>
<protein>
    <submittedName>
        <fullName evidence="1">(rape) hypothetical protein</fullName>
    </submittedName>
</protein>
<accession>A0A816M2N9</accession>
<dbReference type="AlphaFoldDB" id="A0A816M2N9"/>
<reference evidence="1" key="1">
    <citation type="submission" date="2021-01" db="EMBL/GenBank/DDBJ databases">
        <authorList>
            <consortium name="Genoscope - CEA"/>
            <person name="William W."/>
        </authorList>
    </citation>
    <scope>NUCLEOTIDE SEQUENCE</scope>
</reference>
<proteinExistence type="predicted"/>
<feature type="non-terminal residue" evidence="1">
    <location>
        <position position="59"/>
    </location>
</feature>
<name>A0A816M2N9_BRANA</name>
<organism evidence="1">
    <name type="scientific">Brassica napus</name>
    <name type="common">Rape</name>
    <dbReference type="NCBI Taxonomy" id="3708"/>
    <lineage>
        <taxon>Eukaryota</taxon>
        <taxon>Viridiplantae</taxon>
        <taxon>Streptophyta</taxon>
        <taxon>Embryophyta</taxon>
        <taxon>Tracheophyta</taxon>
        <taxon>Spermatophyta</taxon>
        <taxon>Magnoliopsida</taxon>
        <taxon>eudicotyledons</taxon>
        <taxon>Gunneridae</taxon>
        <taxon>Pentapetalae</taxon>
        <taxon>rosids</taxon>
        <taxon>malvids</taxon>
        <taxon>Brassicales</taxon>
        <taxon>Brassicaceae</taxon>
        <taxon>Brassiceae</taxon>
        <taxon>Brassica</taxon>
    </lineage>
</organism>